<evidence type="ECO:0000313" key="4">
    <source>
        <dbReference type="EMBL" id="SHI24107.1"/>
    </source>
</evidence>
<keyword evidence="2" id="KW-0963">Cytoplasm</keyword>
<dbReference type="PANTHER" id="PTHR11076:SF33">
    <property type="entry name" value="DNA POLYMERASE KAPPA"/>
    <property type="match status" value="1"/>
</dbReference>
<dbReference type="SUPFAM" id="SSF56672">
    <property type="entry name" value="DNA/RNA polymerases"/>
    <property type="match status" value="1"/>
</dbReference>
<gene>
    <name evidence="2" type="primary">dinB</name>
    <name evidence="4" type="ORF">SAMN02745823_03800</name>
</gene>
<keyword evidence="2" id="KW-0460">Magnesium</keyword>
<keyword evidence="5" id="KW-1185">Reference proteome</keyword>
<dbReference type="HAMAP" id="MF_01113">
    <property type="entry name" value="DNApol_IV"/>
    <property type="match status" value="1"/>
</dbReference>
<evidence type="ECO:0000259" key="3">
    <source>
        <dbReference type="PROSITE" id="PS50173"/>
    </source>
</evidence>
<keyword evidence="2" id="KW-0234">DNA repair</keyword>
<dbReference type="EC" id="2.7.7.7" evidence="2"/>
<dbReference type="Gene3D" id="1.10.150.20">
    <property type="entry name" value="5' to 3' exonuclease, C-terminal subdomain"/>
    <property type="match status" value="1"/>
</dbReference>
<evidence type="ECO:0000256" key="2">
    <source>
        <dbReference type="HAMAP-Rule" id="MF_01113"/>
    </source>
</evidence>
<dbReference type="EMBL" id="FQXV01000023">
    <property type="protein sequence ID" value="SHI24107.1"/>
    <property type="molecule type" value="Genomic_DNA"/>
</dbReference>
<dbReference type="InterPro" id="IPR043128">
    <property type="entry name" value="Rev_trsase/Diguanyl_cyclase"/>
</dbReference>
<dbReference type="InterPro" id="IPR050116">
    <property type="entry name" value="DNA_polymerase-Y"/>
</dbReference>
<dbReference type="SUPFAM" id="SSF100879">
    <property type="entry name" value="Lesion bypass DNA polymerase (Y-family), little finger domain"/>
    <property type="match status" value="1"/>
</dbReference>
<accession>A0A1M5ZII5</accession>
<dbReference type="RefSeq" id="WP_073083155.1">
    <property type="nucleotide sequence ID" value="NZ_FQXV01000023.1"/>
</dbReference>
<dbReference type="PANTHER" id="PTHR11076">
    <property type="entry name" value="DNA REPAIR POLYMERASE UMUC / TRANSFERASE FAMILY MEMBER"/>
    <property type="match status" value="1"/>
</dbReference>
<dbReference type="Gene3D" id="3.30.1490.100">
    <property type="entry name" value="DNA polymerase, Y-family, little finger domain"/>
    <property type="match status" value="1"/>
</dbReference>
<keyword evidence="2" id="KW-0239">DNA-directed DNA polymerase</keyword>
<dbReference type="InterPro" id="IPR036775">
    <property type="entry name" value="DNA_pol_Y-fam_lit_finger_sf"/>
</dbReference>
<dbReference type="OrthoDB" id="9808813at2"/>
<keyword evidence="2" id="KW-0238">DNA-binding</keyword>
<sequence length="410" mass="46246">MARTILHSDLNSFYASVETVLDPTLRGKAVAVCGSTEDRHGIVLAKSDLAKKAGVKTGMANWEAQRVCPELLILHPQYEQYVKYSRLAREIYQRYTDRVEPFGMDECWLDLTGCRYADGPVVADEIRRTIRDELGMTVSIGVSFNKIFAKLGSDLKKPDAVTLISEENFRETIWPLPASELIYVGPATTRKLATYGIHTIGQLATTSPDFLKRLLGVNGLAIWRFAAGLDASRVMHQDYTVPIKSIGHGITCVEDLIDSEEVWKVMLQLSQEIGRKLRQNDFKARGVQITVKDNSLAWRQYQTMLDIPTQSPLELARKGRWLFDKNYDWRVPVRAVTIRAINLIPASQPIQLNLYDDPVRREKRERLDGAIEDIRARFGKGAIINACLMGNLKMPGLGVHEVNLPGMMFQ</sequence>
<comment type="subunit">
    <text evidence="2">Monomer.</text>
</comment>
<dbReference type="InterPro" id="IPR017961">
    <property type="entry name" value="DNA_pol_Y-fam_little_finger"/>
</dbReference>
<dbReference type="InterPro" id="IPR043502">
    <property type="entry name" value="DNA/RNA_pol_sf"/>
</dbReference>
<dbReference type="GO" id="GO:0006281">
    <property type="term" value="P:DNA repair"/>
    <property type="evidence" value="ECO:0007669"/>
    <property type="project" value="UniProtKB-UniRule"/>
</dbReference>
<protein>
    <recommendedName>
        <fullName evidence="2">DNA polymerase IV</fullName>
        <shortName evidence="2">Pol IV</shortName>
        <ecNumber evidence="2">2.7.7.7</ecNumber>
    </recommendedName>
</protein>
<comment type="subcellular location">
    <subcellularLocation>
        <location evidence="2">Cytoplasm</location>
    </subcellularLocation>
</comment>
<dbReference type="InterPro" id="IPR001126">
    <property type="entry name" value="UmuC"/>
</dbReference>
<dbReference type="GO" id="GO:0005829">
    <property type="term" value="C:cytosol"/>
    <property type="evidence" value="ECO:0007669"/>
    <property type="project" value="TreeGrafter"/>
</dbReference>
<dbReference type="GO" id="GO:0006261">
    <property type="term" value="P:DNA-templated DNA replication"/>
    <property type="evidence" value="ECO:0007669"/>
    <property type="project" value="UniProtKB-UniRule"/>
</dbReference>
<keyword evidence="2" id="KW-0479">Metal-binding</keyword>
<feature type="domain" description="UmuC" evidence="3">
    <location>
        <begin position="5"/>
        <end position="185"/>
    </location>
</feature>
<dbReference type="Pfam" id="PF11799">
    <property type="entry name" value="IMS_C"/>
    <property type="match status" value="1"/>
</dbReference>
<keyword evidence="2" id="KW-0227">DNA damage</keyword>
<comment type="catalytic activity">
    <reaction evidence="2">
        <text>DNA(n) + a 2'-deoxyribonucleoside 5'-triphosphate = DNA(n+1) + diphosphate</text>
        <dbReference type="Rhea" id="RHEA:22508"/>
        <dbReference type="Rhea" id="RHEA-COMP:17339"/>
        <dbReference type="Rhea" id="RHEA-COMP:17340"/>
        <dbReference type="ChEBI" id="CHEBI:33019"/>
        <dbReference type="ChEBI" id="CHEBI:61560"/>
        <dbReference type="ChEBI" id="CHEBI:173112"/>
        <dbReference type="EC" id="2.7.7.7"/>
    </reaction>
</comment>
<dbReference type="GO" id="GO:0003684">
    <property type="term" value="F:damaged DNA binding"/>
    <property type="evidence" value="ECO:0007669"/>
    <property type="project" value="InterPro"/>
</dbReference>
<organism evidence="4 5">
    <name type="scientific">Sporobacter termitidis DSM 10068</name>
    <dbReference type="NCBI Taxonomy" id="1123282"/>
    <lineage>
        <taxon>Bacteria</taxon>
        <taxon>Bacillati</taxon>
        <taxon>Bacillota</taxon>
        <taxon>Clostridia</taxon>
        <taxon>Eubacteriales</taxon>
        <taxon>Oscillospiraceae</taxon>
        <taxon>Sporobacter</taxon>
    </lineage>
</organism>
<dbReference type="Pfam" id="PF00817">
    <property type="entry name" value="IMS"/>
    <property type="match status" value="1"/>
</dbReference>
<dbReference type="Gene3D" id="3.40.1170.60">
    <property type="match status" value="1"/>
</dbReference>
<feature type="active site" evidence="2">
    <location>
        <position position="106"/>
    </location>
</feature>
<name>A0A1M5ZII5_9FIRM</name>
<dbReference type="STRING" id="1123282.SAMN02745823_03800"/>
<dbReference type="GO" id="GO:0003887">
    <property type="term" value="F:DNA-directed DNA polymerase activity"/>
    <property type="evidence" value="ECO:0007669"/>
    <property type="project" value="UniProtKB-UniRule"/>
</dbReference>
<dbReference type="PROSITE" id="PS50173">
    <property type="entry name" value="UMUC"/>
    <property type="match status" value="1"/>
</dbReference>
<dbReference type="GO" id="GO:0000287">
    <property type="term" value="F:magnesium ion binding"/>
    <property type="evidence" value="ECO:0007669"/>
    <property type="project" value="UniProtKB-UniRule"/>
</dbReference>
<dbReference type="GO" id="GO:0042276">
    <property type="term" value="P:error-prone translesion synthesis"/>
    <property type="evidence" value="ECO:0007669"/>
    <property type="project" value="TreeGrafter"/>
</dbReference>
<feature type="binding site" evidence="2">
    <location>
        <position position="9"/>
    </location>
    <ligand>
        <name>Mg(2+)</name>
        <dbReference type="ChEBI" id="CHEBI:18420"/>
    </ligand>
</feature>
<comment type="cofactor">
    <cofactor evidence="2">
        <name>Mg(2+)</name>
        <dbReference type="ChEBI" id="CHEBI:18420"/>
    </cofactor>
    <text evidence="2">Binds 2 magnesium ions per subunit.</text>
</comment>
<dbReference type="InterPro" id="IPR022880">
    <property type="entry name" value="DNApol_IV"/>
</dbReference>
<comment type="similarity">
    <text evidence="1 2">Belongs to the DNA polymerase type-Y family.</text>
</comment>
<dbReference type="Proteomes" id="UP000183995">
    <property type="component" value="Unassembled WGS sequence"/>
</dbReference>
<reference evidence="4 5" key="1">
    <citation type="submission" date="2016-11" db="EMBL/GenBank/DDBJ databases">
        <authorList>
            <person name="Jaros S."/>
            <person name="Januszkiewicz K."/>
            <person name="Wedrychowicz H."/>
        </authorList>
    </citation>
    <scope>NUCLEOTIDE SEQUENCE [LARGE SCALE GENOMIC DNA]</scope>
    <source>
        <strain evidence="4 5">DSM 10068</strain>
    </source>
</reference>
<evidence type="ECO:0000256" key="1">
    <source>
        <dbReference type="ARBA" id="ARBA00010945"/>
    </source>
</evidence>
<dbReference type="Gene3D" id="3.30.70.270">
    <property type="match status" value="1"/>
</dbReference>
<keyword evidence="2" id="KW-0548">Nucleotidyltransferase</keyword>
<dbReference type="GO" id="GO:0009432">
    <property type="term" value="P:SOS response"/>
    <property type="evidence" value="ECO:0007669"/>
    <property type="project" value="TreeGrafter"/>
</dbReference>
<comment type="function">
    <text evidence="2">Poorly processive, error-prone DNA polymerase involved in untargeted mutagenesis. Copies undamaged DNA at stalled replication forks, which arise in vivo from mismatched or misaligned primer ends. These misaligned primers can be extended by PolIV. Exhibits no 3'-5' exonuclease (proofreading) activity. May be involved in translesional synthesis, in conjunction with the beta clamp from PolIII.</text>
</comment>
<feature type="site" description="Substrate discrimination" evidence="2">
    <location>
        <position position="14"/>
    </location>
</feature>
<evidence type="ECO:0000313" key="5">
    <source>
        <dbReference type="Proteomes" id="UP000183995"/>
    </source>
</evidence>
<keyword evidence="2" id="KW-0235">DNA replication</keyword>
<dbReference type="CDD" id="cd03586">
    <property type="entry name" value="PolY_Pol_IV_kappa"/>
    <property type="match status" value="1"/>
</dbReference>
<keyword evidence="2" id="KW-0515">Mutator protein</keyword>
<keyword evidence="2" id="KW-0808">Transferase</keyword>
<proteinExistence type="inferred from homology"/>
<feature type="binding site" evidence="2">
    <location>
        <position position="105"/>
    </location>
    <ligand>
        <name>Mg(2+)</name>
        <dbReference type="ChEBI" id="CHEBI:18420"/>
    </ligand>
</feature>
<dbReference type="AlphaFoldDB" id="A0A1M5ZII5"/>